<feature type="transmembrane region" description="Helical" evidence="9">
    <location>
        <begin position="176"/>
        <end position="197"/>
    </location>
</feature>
<evidence type="ECO:0000313" key="12">
    <source>
        <dbReference type="EMBL" id="QPB73585.1"/>
    </source>
</evidence>
<keyword evidence="6" id="KW-0297">G-protein coupled receptor</keyword>
<feature type="region of interest" description="Disordered" evidence="8">
    <location>
        <begin position="22"/>
        <end position="42"/>
    </location>
</feature>
<feature type="domain" description="G-protein coupled receptors family 2 profile 2" evidence="11">
    <location>
        <begin position="173"/>
        <end position="428"/>
    </location>
</feature>
<evidence type="ECO:0000256" key="10">
    <source>
        <dbReference type="SAM" id="SignalP"/>
    </source>
</evidence>
<feature type="signal peptide" evidence="10">
    <location>
        <begin position="1"/>
        <end position="21"/>
    </location>
</feature>
<feature type="compositionally biased region" description="Low complexity" evidence="8">
    <location>
        <begin position="22"/>
        <end position="38"/>
    </location>
</feature>
<feature type="transmembrane region" description="Helical" evidence="9">
    <location>
        <begin position="330"/>
        <end position="351"/>
    </location>
</feature>
<dbReference type="RefSeq" id="XP_042878742.1">
    <property type="nucleotide sequence ID" value="XM_043022808.1"/>
</dbReference>
<comment type="similarity">
    <text evidence="2">Belongs to the G-protein coupled receptor 2 family. Mth subfamily.</text>
</comment>
<dbReference type="InterPro" id="IPR052808">
    <property type="entry name" value="GPCR_Mth-like"/>
</dbReference>
<dbReference type="OrthoDB" id="6082634at2759"/>
<evidence type="ECO:0000259" key="11">
    <source>
        <dbReference type="PROSITE" id="PS50261"/>
    </source>
</evidence>
<evidence type="ECO:0000256" key="2">
    <source>
        <dbReference type="ARBA" id="ARBA00008979"/>
    </source>
</evidence>
<dbReference type="InterPro" id="IPR017981">
    <property type="entry name" value="GPCR_2-like_7TM"/>
</dbReference>
<evidence type="ECO:0000256" key="8">
    <source>
        <dbReference type="SAM" id="MobiDB-lite"/>
    </source>
</evidence>
<feature type="transmembrane region" description="Helical" evidence="9">
    <location>
        <begin position="204"/>
        <end position="226"/>
    </location>
</feature>
<dbReference type="PANTHER" id="PTHR46953:SF1">
    <property type="entry name" value="G-PROTEIN COUPLED RECEPTOR MTH-LIKE 1-RELATED"/>
    <property type="match status" value="1"/>
</dbReference>
<evidence type="ECO:0000256" key="5">
    <source>
        <dbReference type="ARBA" id="ARBA00022989"/>
    </source>
</evidence>
<dbReference type="Gene3D" id="1.20.1070.10">
    <property type="entry name" value="Rhodopsin 7-helix transmembrane proteins"/>
    <property type="match status" value="1"/>
</dbReference>
<protein>
    <submittedName>
        <fullName evidence="12">Methuselah-like receptor</fullName>
    </submittedName>
</protein>
<dbReference type="Pfam" id="PF00002">
    <property type="entry name" value="7tm_2"/>
    <property type="match status" value="1"/>
</dbReference>
<keyword evidence="7 9" id="KW-0472">Membrane</keyword>
<evidence type="ECO:0000256" key="4">
    <source>
        <dbReference type="ARBA" id="ARBA00022729"/>
    </source>
</evidence>
<organism evidence="12">
    <name type="scientific">Penaeus japonicus</name>
    <name type="common">Kuruma prawn</name>
    <name type="synonym">Marsupenaeus japonicus</name>
    <dbReference type="NCBI Taxonomy" id="27405"/>
    <lineage>
        <taxon>Eukaryota</taxon>
        <taxon>Metazoa</taxon>
        <taxon>Ecdysozoa</taxon>
        <taxon>Arthropoda</taxon>
        <taxon>Crustacea</taxon>
        <taxon>Multicrustacea</taxon>
        <taxon>Malacostraca</taxon>
        <taxon>Eumalacostraca</taxon>
        <taxon>Eucarida</taxon>
        <taxon>Decapoda</taxon>
        <taxon>Dendrobranchiata</taxon>
        <taxon>Penaeoidea</taxon>
        <taxon>Penaeidae</taxon>
        <taxon>Penaeus</taxon>
    </lineage>
</organism>
<dbReference type="GO" id="GO:0016020">
    <property type="term" value="C:membrane"/>
    <property type="evidence" value="ECO:0007669"/>
    <property type="project" value="UniProtKB-SubCell"/>
</dbReference>
<feature type="transmembrane region" description="Helical" evidence="9">
    <location>
        <begin position="280"/>
        <end position="300"/>
    </location>
</feature>
<feature type="chain" id="PRO_5031169755" evidence="10">
    <location>
        <begin position="22"/>
        <end position="469"/>
    </location>
</feature>
<dbReference type="GO" id="GO:0007166">
    <property type="term" value="P:cell surface receptor signaling pathway"/>
    <property type="evidence" value="ECO:0007669"/>
    <property type="project" value="InterPro"/>
</dbReference>
<dbReference type="SUPFAM" id="SSF63877">
    <property type="entry name" value="Methuselah ectodomain"/>
    <property type="match status" value="1"/>
</dbReference>
<evidence type="ECO:0000256" key="3">
    <source>
        <dbReference type="ARBA" id="ARBA00022692"/>
    </source>
</evidence>
<dbReference type="InterPro" id="IPR000832">
    <property type="entry name" value="GPCR_2_secretin-like"/>
</dbReference>
<keyword evidence="6" id="KW-0807">Transducer</keyword>
<keyword evidence="12" id="KW-0675">Receptor</keyword>
<accession>A0A7U3NUN9</accession>
<keyword evidence="5 9" id="KW-1133">Transmembrane helix</keyword>
<dbReference type="AlphaFoldDB" id="A0A7U3NUN9"/>
<dbReference type="Gene3D" id="2.170.180.11">
    <property type="entry name" value="Methuselah ectodomain, domain 2"/>
    <property type="match status" value="1"/>
</dbReference>
<feature type="transmembrane region" description="Helical" evidence="9">
    <location>
        <begin position="246"/>
        <end position="268"/>
    </location>
</feature>
<sequence length="469" mass="53134">MSARLHLLTLVVAAAAMSAGATQTTAQTESSNSRRSSSLVQEKMSLTPDTEVLVEIPMCCGVDQVFNMSGMSCEPAATKPVIAFHYEDGRPVEYQFAYNVTVGFPNCTFYSLQPTIEPSDEFFLLPDGQLMVSAGDKEKLDKEKFCLLATKEEMEAIVCFPDAKEPTFHHVVYQTLYPIGMIISSIFLALTLFVYCLVVELRDLLGRCLICAVASLCLAQISTVVVQLATHKLSMTECIFTAVMMHFWYMAAFFWLNVICFNVFLTVWWKNDASFGRRWFIMYSIYAWGFAVLISAVALARDFHDGLQDSPLPKPNFGLAKCWFSDDDSLIVYFYGPTSVVLGINVILFCMSAYKLCTFNKNSEARVFQFTLYLKLFVLMGVTWVFEGISFFVQRHNEASNTKYIWLVFDLINIMQGVIIFIVFVCRRAVLMRVCEVVCGKAFAMRRFPAYYENAEEDPGNHEMKHTVI</sequence>
<dbReference type="GeneID" id="122257500"/>
<name>A0A7U3NUN9_PENJP</name>
<dbReference type="EMBL" id="MN460797">
    <property type="protein sequence ID" value="QPB73585.1"/>
    <property type="molecule type" value="mRNA"/>
</dbReference>
<comment type="subcellular location">
    <subcellularLocation>
        <location evidence="1">Membrane</location>
        <topology evidence="1">Multi-pass membrane protein</topology>
    </subcellularLocation>
</comment>
<proteinExistence type="evidence at transcript level"/>
<dbReference type="PANTHER" id="PTHR46953">
    <property type="entry name" value="G-PROTEIN COUPLED RECEPTOR MTH-LIKE 1-RELATED"/>
    <property type="match status" value="1"/>
</dbReference>
<dbReference type="CDD" id="cd15039">
    <property type="entry name" value="7tmB3_Methuselah-like"/>
    <property type="match status" value="1"/>
</dbReference>
<evidence type="ECO:0000256" key="6">
    <source>
        <dbReference type="ARBA" id="ARBA00023040"/>
    </source>
</evidence>
<evidence type="ECO:0000256" key="7">
    <source>
        <dbReference type="ARBA" id="ARBA00023136"/>
    </source>
</evidence>
<reference evidence="12" key="1">
    <citation type="submission" date="2019-09" db="EMBL/GenBank/DDBJ databases">
        <title>A methuselah-like receptor induces ROS generation and regulates intestinal microbiotic haemostasis in kuruma shrimp.</title>
        <authorList>
            <person name="Yang H.-T."/>
            <person name="He Z.-H."/>
            <person name="Zhao X.-F."/>
            <person name="Wang J.-X."/>
        </authorList>
    </citation>
    <scope>NUCLEOTIDE SEQUENCE</scope>
</reference>
<dbReference type="InterPro" id="IPR023311">
    <property type="entry name" value="Methusela_ecto_dom_2"/>
</dbReference>
<dbReference type="PROSITE" id="PS50261">
    <property type="entry name" value="G_PROTEIN_RECEP_F2_4"/>
    <property type="match status" value="1"/>
</dbReference>
<dbReference type="InterPro" id="IPR036272">
    <property type="entry name" value="Methuselah_N_sf"/>
</dbReference>
<dbReference type="GO" id="GO:0004930">
    <property type="term" value="F:G protein-coupled receptor activity"/>
    <property type="evidence" value="ECO:0007669"/>
    <property type="project" value="UniProtKB-KW"/>
</dbReference>
<evidence type="ECO:0000256" key="1">
    <source>
        <dbReference type="ARBA" id="ARBA00004141"/>
    </source>
</evidence>
<keyword evidence="3 9" id="KW-0812">Transmembrane</keyword>
<evidence type="ECO:0000256" key="9">
    <source>
        <dbReference type="SAM" id="Phobius"/>
    </source>
</evidence>
<keyword evidence="4 10" id="KW-0732">Signal</keyword>
<feature type="transmembrane region" description="Helical" evidence="9">
    <location>
        <begin position="404"/>
        <end position="426"/>
    </location>
</feature>
<feature type="transmembrane region" description="Helical" evidence="9">
    <location>
        <begin position="372"/>
        <end position="392"/>
    </location>
</feature>